<gene>
    <name evidence="2" type="ORF">AVEN_113109_1</name>
    <name evidence="1" type="ORF">AVEN_81661_1</name>
</gene>
<proteinExistence type="predicted"/>
<sequence>MSLESVKTRLVEADFSLTVDLGTLGAQEQKRGVMMTPLPAPTEIPHLHGERENPLYLVMLSTDLEMLQNSRHLDRFCCVQFSR</sequence>
<name>A0A4Y2KWE3_ARAVE</name>
<accession>A0A4Y2KWE3</accession>
<organism evidence="2 3">
    <name type="scientific">Araneus ventricosus</name>
    <name type="common">Orbweaver spider</name>
    <name type="synonym">Epeira ventricosa</name>
    <dbReference type="NCBI Taxonomy" id="182803"/>
    <lineage>
        <taxon>Eukaryota</taxon>
        <taxon>Metazoa</taxon>
        <taxon>Ecdysozoa</taxon>
        <taxon>Arthropoda</taxon>
        <taxon>Chelicerata</taxon>
        <taxon>Arachnida</taxon>
        <taxon>Araneae</taxon>
        <taxon>Araneomorphae</taxon>
        <taxon>Entelegynae</taxon>
        <taxon>Araneoidea</taxon>
        <taxon>Araneidae</taxon>
        <taxon>Araneus</taxon>
    </lineage>
</organism>
<keyword evidence="3" id="KW-1185">Reference proteome</keyword>
<reference evidence="2 3" key="1">
    <citation type="journal article" date="2019" name="Sci. Rep.">
        <title>Orb-weaving spider Araneus ventricosus genome elucidates the spidroin gene catalogue.</title>
        <authorList>
            <person name="Kono N."/>
            <person name="Nakamura H."/>
            <person name="Ohtoshi R."/>
            <person name="Moran D.A.P."/>
            <person name="Shinohara A."/>
            <person name="Yoshida Y."/>
            <person name="Fujiwara M."/>
            <person name="Mori M."/>
            <person name="Tomita M."/>
            <person name="Arakawa K."/>
        </authorList>
    </citation>
    <scope>NUCLEOTIDE SEQUENCE [LARGE SCALE GENOMIC DNA]</scope>
</reference>
<dbReference type="EMBL" id="BGPR01116284">
    <property type="protein sequence ID" value="GBN06551.1"/>
    <property type="molecule type" value="Genomic_DNA"/>
</dbReference>
<comment type="caution">
    <text evidence="2">The sequence shown here is derived from an EMBL/GenBank/DDBJ whole genome shotgun (WGS) entry which is preliminary data.</text>
</comment>
<protein>
    <submittedName>
        <fullName evidence="2">Uncharacterized protein</fullName>
    </submittedName>
</protein>
<dbReference type="AlphaFoldDB" id="A0A4Y2KWE3"/>
<evidence type="ECO:0000313" key="3">
    <source>
        <dbReference type="Proteomes" id="UP000499080"/>
    </source>
</evidence>
<dbReference type="Proteomes" id="UP000499080">
    <property type="component" value="Unassembled WGS sequence"/>
</dbReference>
<evidence type="ECO:0000313" key="2">
    <source>
        <dbReference type="EMBL" id="GBN06562.1"/>
    </source>
</evidence>
<dbReference type="EMBL" id="BGPR01116286">
    <property type="protein sequence ID" value="GBN06562.1"/>
    <property type="molecule type" value="Genomic_DNA"/>
</dbReference>
<evidence type="ECO:0000313" key="1">
    <source>
        <dbReference type="EMBL" id="GBN06551.1"/>
    </source>
</evidence>